<dbReference type="RefSeq" id="XP_058338577.1">
    <property type="nucleotide sequence ID" value="XM_058490679.1"/>
</dbReference>
<dbReference type="EMBL" id="JARTCD010000074">
    <property type="protein sequence ID" value="KAJ8653663.1"/>
    <property type="molecule type" value="Genomic_DNA"/>
</dbReference>
<keyword evidence="4 5" id="KW-0694">RNA-binding</keyword>
<dbReference type="GO" id="GO:0001510">
    <property type="term" value="P:RNA methylation"/>
    <property type="evidence" value="ECO:0007669"/>
    <property type="project" value="InterPro"/>
</dbReference>
<dbReference type="InterPro" id="IPR049560">
    <property type="entry name" value="MeTrfase_RsmB-F_NOP2_cat"/>
</dbReference>
<sequence>MHDEQDPFVANDDDSTVAAAAAITKQFDLDRLPASFQQFLDDNAIDPRIYTVSDLPRYVRLNTNAIALPSLDDLKEQLGTDDVWQVKDGIFGFLHAKHRLVDIAAYKNRSLFGIDLSSAMAVEALDLQANDQVLDMCCAPGAKLCMIANRIEASGSATGVDCAAHRLATCRSLLKKYKVGSHVRLFEADGTTFAIPPPLAPKERQQKHTLHANHRRPYWAPKMLRFDPQTSTALYDKVLVDAECTHDGSISHILKYEKWGWDAFERNFMNPDRLSTVCELQRNLMKQGWKMLKQNGIMVYSTCSLTVQQNEANVAWFLKHHPDAVLEDADNAGIKLANIKKVEGIEEDIQQAMEQHCLRFDPLISQTSGFFLARLRKH</sequence>
<feature type="binding site" evidence="5">
    <location>
        <position position="241"/>
    </location>
    <ligand>
        <name>S-adenosyl-L-methionine</name>
        <dbReference type="ChEBI" id="CHEBI:59789"/>
    </ligand>
</feature>
<dbReference type="GO" id="GO:0003723">
    <property type="term" value="F:RNA binding"/>
    <property type="evidence" value="ECO:0007669"/>
    <property type="project" value="UniProtKB-UniRule"/>
</dbReference>
<evidence type="ECO:0000256" key="1">
    <source>
        <dbReference type="ARBA" id="ARBA00022603"/>
    </source>
</evidence>
<evidence type="ECO:0000256" key="4">
    <source>
        <dbReference type="ARBA" id="ARBA00022884"/>
    </source>
</evidence>
<dbReference type="GO" id="GO:0008173">
    <property type="term" value="F:RNA methyltransferase activity"/>
    <property type="evidence" value="ECO:0007669"/>
    <property type="project" value="InterPro"/>
</dbReference>
<dbReference type="InterPro" id="IPR023269">
    <property type="entry name" value="RCMT_subfamily_9"/>
</dbReference>
<evidence type="ECO:0000313" key="7">
    <source>
        <dbReference type="EMBL" id="KAJ8653663.1"/>
    </source>
</evidence>
<evidence type="ECO:0000259" key="6">
    <source>
        <dbReference type="PROSITE" id="PS51686"/>
    </source>
</evidence>
<dbReference type="PRINTS" id="PR02008">
    <property type="entry name" value="RCMTFAMILY"/>
</dbReference>
<evidence type="ECO:0000313" key="8">
    <source>
        <dbReference type="Proteomes" id="UP001234581"/>
    </source>
</evidence>
<dbReference type="PROSITE" id="PS51686">
    <property type="entry name" value="SAM_MT_RSMB_NOP"/>
    <property type="match status" value="1"/>
</dbReference>
<dbReference type="Pfam" id="PF01189">
    <property type="entry name" value="Methyltr_RsmB-F"/>
    <property type="match status" value="2"/>
</dbReference>
<dbReference type="InterPro" id="IPR023267">
    <property type="entry name" value="RCMT"/>
</dbReference>
<keyword evidence="8" id="KW-1185">Reference proteome</keyword>
<comment type="caution">
    <text evidence="7">The sequence shown here is derived from an EMBL/GenBank/DDBJ whole genome shotgun (WGS) entry which is preliminary data.</text>
</comment>
<keyword evidence="2 5" id="KW-0808">Transferase</keyword>
<accession>A0AAD7XUT1</accession>
<dbReference type="InterPro" id="IPR029063">
    <property type="entry name" value="SAM-dependent_MTases_sf"/>
</dbReference>
<reference evidence="7 8" key="1">
    <citation type="submission" date="2023-03" db="EMBL/GenBank/DDBJ databases">
        <title>Genome sequence of Lichtheimia ornata CBS 291.66.</title>
        <authorList>
            <person name="Mohabir J.T."/>
            <person name="Shea T.P."/>
            <person name="Kurbessoian T."/>
            <person name="Berby B."/>
            <person name="Fontaine J."/>
            <person name="Livny J."/>
            <person name="Gnirke A."/>
            <person name="Stajich J.E."/>
            <person name="Cuomo C.A."/>
        </authorList>
    </citation>
    <scope>NUCLEOTIDE SEQUENCE [LARGE SCALE GENOMIC DNA]</scope>
    <source>
        <strain evidence="7">CBS 291.66</strain>
    </source>
</reference>
<proteinExistence type="inferred from homology"/>
<feature type="active site" description="Nucleophile" evidence="5">
    <location>
        <position position="303"/>
    </location>
</feature>
<dbReference type="SUPFAM" id="SSF53335">
    <property type="entry name" value="S-adenosyl-L-methionine-dependent methyltransferases"/>
    <property type="match status" value="1"/>
</dbReference>
<dbReference type="InterPro" id="IPR001678">
    <property type="entry name" value="MeTrfase_RsmB-F_NOP2_dom"/>
</dbReference>
<dbReference type="Gene3D" id="3.40.50.150">
    <property type="entry name" value="Vaccinia Virus protein VP39"/>
    <property type="match status" value="1"/>
</dbReference>
<dbReference type="GeneID" id="83218104"/>
<name>A0AAD7XUT1_9FUNG</name>
<dbReference type="PANTHER" id="PTHR22807:SF16">
    <property type="entry name" value="SAM-DEPENDENT MTASE RSMB_NOP-TYPE DOMAIN-CONTAINING PROTEIN"/>
    <property type="match status" value="1"/>
</dbReference>
<protein>
    <recommendedName>
        <fullName evidence="6">SAM-dependent MTase RsmB/NOP-type domain-containing protein</fullName>
    </recommendedName>
</protein>
<comment type="caution">
    <text evidence="5">Lacks conserved residue(s) required for the propagation of feature annotation.</text>
</comment>
<gene>
    <name evidence="7" type="ORF">O0I10_010701</name>
</gene>
<feature type="domain" description="SAM-dependent MTase RsmB/NOP-type" evidence="6">
    <location>
        <begin position="47"/>
        <end position="378"/>
    </location>
</feature>
<comment type="similarity">
    <text evidence="5">Belongs to the class I-like SAM-binding methyltransferase superfamily. RsmB/NOP family.</text>
</comment>
<feature type="binding site" evidence="5">
    <location>
        <position position="161"/>
    </location>
    <ligand>
        <name>S-adenosyl-L-methionine</name>
        <dbReference type="ChEBI" id="CHEBI:59789"/>
    </ligand>
</feature>
<dbReference type="Proteomes" id="UP001234581">
    <property type="component" value="Unassembled WGS sequence"/>
</dbReference>
<feature type="binding site" evidence="5">
    <location>
        <position position="189"/>
    </location>
    <ligand>
        <name>S-adenosyl-L-methionine</name>
        <dbReference type="ChEBI" id="CHEBI:59789"/>
    </ligand>
</feature>
<evidence type="ECO:0000256" key="3">
    <source>
        <dbReference type="ARBA" id="ARBA00022691"/>
    </source>
</evidence>
<dbReference type="AlphaFoldDB" id="A0AAD7XUT1"/>
<dbReference type="PRINTS" id="PR02010">
    <property type="entry name" value="RCMT9"/>
</dbReference>
<organism evidence="7 8">
    <name type="scientific">Lichtheimia ornata</name>
    <dbReference type="NCBI Taxonomy" id="688661"/>
    <lineage>
        <taxon>Eukaryota</taxon>
        <taxon>Fungi</taxon>
        <taxon>Fungi incertae sedis</taxon>
        <taxon>Mucoromycota</taxon>
        <taxon>Mucoromycotina</taxon>
        <taxon>Mucoromycetes</taxon>
        <taxon>Mucorales</taxon>
        <taxon>Lichtheimiaceae</taxon>
        <taxon>Lichtheimia</taxon>
    </lineage>
</organism>
<evidence type="ECO:0000256" key="2">
    <source>
        <dbReference type="ARBA" id="ARBA00022679"/>
    </source>
</evidence>
<dbReference type="PANTHER" id="PTHR22807">
    <property type="entry name" value="NOP2 YEAST -RELATED NOL1/NOP2/FMU SUN DOMAIN-CONTAINING"/>
    <property type="match status" value="1"/>
</dbReference>
<keyword evidence="3 5" id="KW-0949">S-adenosyl-L-methionine</keyword>
<keyword evidence="1 5" id="KW-0489">Methyltransferase</keyword>
<evidence type="ECO:0000256" key="5">
    <source>
        <dbReference type="PROSITE-ProRule" id="PRU01023"/>
    </source>
</evidence>